<keyword evidence="2" id="KW-0238">DNA-binding</keyword>
<dbReference type="EMBL" id="MWQY01000008">
    <property type="protein sequence ID" value="ORC35698.1"/>
    <property type="molecule type" value="Genomic_DNA"/>
</dbReference>
<dbReference type="SUPFAM" id="SSF46785">
    <property type="entry name" value="Winged helix' DNA-binding domain"/>
    <property type="match status" value="1"/>
</dbReference>
<evidence type="ECO:0000256" key="1">
    <source>
        <dbReference type="ARBA" id="ARBA00023015"/>
    </source>
</evidence>
<keyword evidence="6" id="KW-1185">Reference proteome</keyword>
<dbReference type="GO" id="GO:0003677">
    <property type="term" value="F:DNA binding"/>
    <property type="evidence" value="ECO:0007669"/>
    <property type="project" value="UniProtKB-KW"/>
</dbReference>
<protein>
    <recommendedName>
        <fullName evidence="4">HTH gntR-type domain-containing protein</fullName>
    </recommendedName>
</protein>
<dbReference type="InterPro" id="IPR011711">
    <property type="entry name" value="GntR_C"/>
</dbReference>
<evidence type="ECO:0000313" key="5">
    <source>
        <dbReference type="EMBL" id="ORC35698.1"/>
    </source>
</evidence>
<dbReference type="STRING" id="1963862.B4O97_08630"/>
<proteinExistence type="predicted"/>
<dbReference type="SUPFAM" id="SSF48008">
    <property type="entry name" value="GntR ligand-binding domain-like"/>
    <property type="match status" value="1"/>
</dbReference>
<name>A0A1Y1RYU1_9SPIO</name>
<dbReference type="SMART" id="SM00345">
    <property type="entry name" value="HTH_GNTR"/>
    <property type="match status" value="1"/>
</dbReference>
<dbReference type="OrthoDB" id="362718at2"/>
<keyword evidence="3" id="KW-0804">Transcription</keyword>
<evidence type="ECO:0000256" key="2">
    <source>
        <dbReference type="ARBA" id="ARBA00023125"/>
    </source>
</evidence>
<dbReference type="PROSITE" id="PS50949">
    <property type="entry name" value="HTH_GNTR"/>
    <property type="match status" value="1"/>
</dbReference>
<evidence type="ECO:0000313" key="6">
    <source>
        <dbReference type="Proteomes" id="UP000192343"/>
    </source>
</evidence>
<dbReference type="Gene3D" id="1.10.10.10">
    <property type="entry name" value="Winged helix-like DNA-binding domain superfamily/Winged helix DNA-binding domain"/>
    <property type="match status" value="1"/>
</dbReference>
<organism evidence="5 6">
    <name type="scientific">Marispirochaeta aestuarii</name>
    <dbReference type="NCBI Taxonomy" id="1963862"/>
    <lineage>
        <taxon>Bacteria</taxon>
        <taxon>Pseudomonadati</taxon>
        <taxon>Spirochaetota</taxon>
        <taxon>Spirochaetia</taxon>
        <taxon>Spirochaetales</taxon>
        <taxon>Spirochaetaceae</taxon>
        <taxon>Marispirochaeta</taxon>
    </lineage>
</organism>
<sequence length="220" mass="25244">MLKQIIVLPIRERVASELRNAIFSGKFGPGYELRQDYLAKKFGVSRMPVREALHILSGEGIVELRTNKGAIVKEISKDFVREHFELRLILECEAIAKACIHVKDISELEYIHAQQKQAIDALDVEEISMCNQAFHMFIWKNANNKKMEMMLENLWNGLSTGIVVAPRIHATESYQEHSQMIDAIKDRNPELARDIMKKHITRSMGNMLMGISDHKNSLED</sequence>
<dbReference type="Gene3D" id="1.20.120.530">
    <property type="entry name" value="GntR ligand-binding domain-like"/>
    <property type="match status" value="1"/>
</dbReference>
<dbReference type="PANTHER" id="PTHR43537">
    <property type="entry name" value="TRANSCRIPTIONAL REGULATOR, GNTR FAMILY"/>
    <property type="match status" value="1"/>
</dbReference>
<dbReference type="Pfam" id="PF07729">
    <property type="entry name" value="FCD"/>
    <property type="match status" value="1"/>
</dbReference>
<dbReference type="SMART" id="SM00895">
    <property type="entry name" value="FCD"/>
    <property type="match status" value="1"/>
</dbReference>
<feature type="domain" description="HTH gntR-type" evidence="4">
    <location>
        <begin position="8"/>
        <end position="75"/>
    </location>
</feature>
<dbReference type="Pfam" id="PF00392">
    <property type="entry name" value="GntR"/>
    <property type="match status" value="1"/>
</dbReference>
<dbReference type="CDD" id="cd07377">
    <property type="entry name" value="WHTH_GntR"/>
    <property type="match status" value="1"/>
</dbReference>
<dbReference type="AlphaFoldDB" id="A0A1Y1RYU1"/>
<reference evidence="5 6" key="1">
    <citation type="submission" date="2017-03" db="EMBL/GenBank/DDBJ databases">
        <title>Draft Genome sequence of Marispirochaeta sp. strain JC444.</title>
        <authorList>
            <person name="Shivani Y."/>
            <person name="Subhash Y."/>
            <person name="Sasikala C."/>
            <person name="Ramana C."/>
        </authorList>
    </citation>
    <scope>NUCLEOTIDE SEQUENCE [LARGE SCALE GENOMIC DNA]</scope>
    <source>
        <strain evidence="5 6">JC444</strain>
    </source>
</reference>
<dbReference type="InterPro" id="IPR036390">
    <property type="entry name" value="WH_DNA-bd_sf"/>
</dbReference>
<dbReference type="InterPro" id="IPR008920">
    <property type="entry name" value="TF_FadR/GntR_C"/>
</dbReference>
<evidence type="ECO:0000259" key="4">
    <source>
        <dbReference type="PROSITE" id="PS50949"/>
    </source>
</evidence>
<accession>A0A1Y1RYU1</accession>
<dbReference type="Proteomes" id="UP000192343">
    <property type="component" value="Unassembled WGS sequence"/>
</dbReference>
<evidence type="ECO:0000256" key="3">
    <source>
        <dbReference type="ARBA" id="ARBA00023163"/>
    </source>
</evidence>
<dbReference type="InterPro" id="IPR000524">
    <property type="entry name" value="Tscrpt_reg_HTH_GntR"/>
</dbReference>
<dbReference type="RefSeq" id="WP_083050044.1">
    <property type="nucleotide sequence ID" value="NZ_MWQY01000008.1"/>
</dbReference>
<keyword evidence="1" id="KW-0805">Transcription regulation</keyword>
<dbReference type="PANTHER" id="PTHR43537:SF45">
    <property type="entry name" value="GNTR FAMILY REGULATORY PROTEIN"/>
    <property type="match status" value="1"/>
</dbReference>
<comment type="caution">
    <text evidence="5">The sequence shown here is derived from an EMBL/GenBank/DDBJ whole genome shotgun (WGS) entry which is preliminary data.</text>
</comment>
<dbReference type="InterPro" id="IPR036388">
    <property type="entry name" value="WH-like_DNA-bd_sf"/>
</dbReference>
<gene>
    <name evidence="5" type="ORF">B4O97_08630</name>
</gene>
<dbReference type="GO" id="GO:0003700">
    <property type="term" value="F:DNA-binding transcription factor activity"/>
    <property type="evidence" value="ECO:0007669"/>
    <property type="project" value="InterPro"/>
</dbReference>